<dbReference type="InterPro" id="IPR008972">
    <property type="entry name" value="Cupredoxin"/>
</dbReference>
<keyword evidence="1" id="KW-0479">Metal-binding</keyword>
<dbReference type="AlphaFoldDB" id="A0A9D7SYF7"/>
<feature type="chain" id="PRO_5038825432" evidence="3">
    <location>
        <begin position="21"/>
        <end position="205"/>
    </location>
</feature>
<evidence type="ECO:0000313" key="7">
    <source>
        <dbReference type="Proteomes" id="UP000808337"/>
    </source>
</evidence>
<reference evidence="6 7" key="1">
    <citation type="submission" date="2020-10" db="EMBL/GenBank/DDBJ databases">
        <title>Connecting structure to function with the recovery of over 1000 high-quality activated sludge metagenome-assembled genomes encoding full-length rRNA genes using long-read sequencing.</title>
        <authorList>
            <person name="Singleton C.M."/>
            <person name="Petriglieri F."/>
            <person name="Kristensen J.M."/>
            <person name="Kirkegaard R.H."/>
            <person name="Michaelsen T.Y."/>
            <person name="Andersen M.H."/>
            <person name="Karst S.M."/>
            <person name="Dueholm M.S."/>
            <person name="Nielsen P.H."/>
            <person name="Albertsen M."/>
        </authorList>
    </citation>
    <scope>NUCLEOTIDE SEQUENCE [LARGE SCALE GENOMIC DNA]</scope>
    <source>
        <strain evidence="6">Ribe_18-Q3-R11-54_MAXAC.273</strain>
    </source>
</reference>
<evidence type="ECO:0000256" key="1">
    <source>
        <dbReference type="ARBA" id="ARBA00022723"/>
    </source>
</evidence>
<feature type="domain" description="Blue (type 1) copper" evidence="4">
    <location>
        <begin position="24"/>
        <end position="113"/>
    </location>
</feature>
<dbReference type="InterPro" id="IPR026444">
    <property type="entry name" value="Secre_tail"/>
</dbReference>
<evidence type="ECO:0000259" key="4">
    <source>
        <dbReference type="Pfam" id="PF00127"/>
    </source>
</evidence>
<feature type="signal peptide" evidence="3">
    <location>
        <begin position="1"/>
        <end position="20"/>
    </location>
</feature>
<proteinExistence type="predicted"/>
<dbReference type="NCBIfam" id="TIGR04183">
    <property type="entry name" value="Por_Secre_tail"/>
    <property type="match status" value="1"/>
</dbReference>
<dbReference type="Pfam" id="PF18962">
    <property type="entry name" value="Por_Secre_tail"/>
    <property type="match status" value="1"/>
</dbReference>
<dbReference type="InterPro" id="IPR000923">
    <property type="entry name" value="BlueCu_1"/>
</dbReference>
<evidence type="ECO:0000256" key="2">
    <source>
        <dbReference type="ARBA" id="ARBA00023008"/>
    </source>
</evidence>
<feature type="domain" description="Secretion system C-terminal sorting" evidence="5">
    <location>
        <begin position="129"/>
        <end position="204"/>
    </location>
</feature>
<sequence>MMKRITLLLILLSAGISASAKKWTITNVGFTFSPTPITIEAGDTVVFSIASIHEVVEVSEATWNANGNDPLEGGFSTNPGGGTVLPSFLQAGTHFYVCVPHASSGMKGKIIVQGSTATEDIHFPAEVSVYPNPSDGRFQVIMDNIKSSKKYDLDIYNTEGKRVYLKSRSEIELVNIVDLSGAEKGIYILNLSDGRKTYSKKIIIQ</sequence>
<gene>
    <name evidence="6" type="ORF">IPP15_19045</name>
</gene>
<comment type="caution">
    <text evidence="6">The sequence shown here is derived from an EMBL/GenBank/DDBJ whole genome shotgun (WGS) entry which is preliminary data.</text>
</comment>
<keyword evidence="3" id="KW-0732">Signal</keyword>
<name>A0A9D7SYF7_9BACT</name>
<organism evidence="6 7">
    <name type="scientific">Candidatus Opimibacter skivensis</name>
    <dbReference type="NCBI Taxonomy" id="2982028"/>
    <lineage>
        <taxon>Bacteria</taxon>
        <taxon>Pseudomonadati</taxon>
        <taxon>Bacteroidota</taxon>
        <taxon>Saprospiria</taxon>
        <taxon>Saprospirales</taxon>
        <taxon>Saprospiraceae</taxon>
        <taxon>Candidatus Opimibacter</taxon>
    </lineage>
</organism>
<dbReference type="Gene3D" id="2.60.40.420">
    <property type="entry name" value="Cupredoxins - blue copper proteins"/>
    <property type="match status" value="1"/>
</dbReference>
<protein>
    <submittedName>
        <fullName evidence="6">T9SS type A sorting domain-containing protein</fullName>
    </submittedName>
</protein>
<keyword evidence="2" id="KW-0186">Copper</keyword>
<dbReference type="SUPFAM" id="SSF49503">
    <property type="entry name" value="Cupredoxins"/>
    <property type="match status" value="1"/>
</dbReference>
<evidence type="ECO:0000256" key="3">
    <source>
        <dbReference type="SAM" id="SignalP"/>
    </source>
</evidence>
<dbReference type="GO" id="GO:0005507">
    <property type="term" value="F:copper ion binding"/>
    <property type="evidence" value="ECO:0007669"/>
    <property type="project" value="InterPro"/>
</dbReference>
<dbReference type="EMBL" id="JADKGY010000029">
    <property type="protein sequence ID" value="MBK9984434.1"/>
    <property type="molecule type" value="Genomic_DNA"/>
</dbReference>
<dbReference type="Pfam" id="PF00127">
    <property type="entry name" value="Copper-bind"/>
    <property type="match status" value="1"/>
</dbReference>
<evidence type="ECO:0000259" key="5">
    <source>
        <dbReference type="Pfam" id="PF18962"/>
    </source>
</evidence>
<dbReference type="GO" id="GO:0009055">
    <property type="term" value="F:electron transfer activity"/>
    <property type="evidence" value="ECO:0007669"/>
    <property type="project" value="InterPro"/>
</dbReference>
<dbReference type="Proteomes" id="UP000808337">
    <property type="component" value="Unassembled WGS sequence"/>
</dbReference>
<accession>A0A9D7SYF7</accession>
<evidence type="ECO:0000313" key="6">
    <source>
        <dbReference type="EMBL" id="MBK9984434.1"/>
    </source>
</evidence>